<name>A0A502GWV9_9BACT</name>
<dbReference type="AlphaFoldDB" id="A0A502GWV9"/>
<evidence type="ECO:0000313" key="1">
    <source>
        <dbReference type="EMBL" id="TPG65483.1"/>
    </source>
</evidence>
<organism evidence="1 2">
    <name type="scientific">Hymenobacter nivis</name>
    <dbReference type="NCBI Taxonomy" id="1850093"/>
    <lineage>
        <taxon>Bacteria</taxon>
        <taxon>Pseudomonadati</taxon>
        <taxon>Bacteroidota</taxon>
        <taxon>Cytophagia</taxon>
        <taxon>Cytophagales</taxon>
        <taxon>Hymenobacteraceae</taxon>
        <taxon>Hymenobacter</taxon>
    </lineage>
</organism>
<dbReference type="EMBL" id="RCYZ01000005">
    <property type="protein sequence ID" value="TPG65483.1"/>
    <property type="molecule type" value="Genomic_DNA"/>
</dbReference>
<reference evidence="1 2" key="1">
    <citation type="journal article" date="2019" name="Environ. Microbiol.">
        <title>Species interactions and distinct microbial communities in high Arctic permafrost affected cryosols are associated with the CH4 and CO2 gas fluxes.</title>
        <authorList>
            <person name="Altshuler I."/>
            <person name="Hamel J."/>
            <person name="Turney S."/>
            <person name="Magnuson E."/>
            <person name="Levesque R."/>
            <person name="Greer C."/>
            <person name="Whyte L.G."/>
        </authorList>
    </citation>
    <scope>NUCLEOTIDE SEQUENCE [LARGE SCALE GENOMIC DNA]</scope>
    <source>
        <strain evidence="1 2">S9.2P</strain>
    </source>
</reference>
<sequence length="227" mass="24697">MLLASNLAAASQRRAAAPDSVRGQNRLVKLLTADACQRLGNRASRAAPDSLSLAQAYEELQSTLAAVVESHAADVRQLASRTKATGAYNQLRADLPDATARRLVKTCPVAAVLYGRFSRFLGDNPAPTQAENQFAQAFSDDLCQRFATLDREGRLQGKTGNELAVLFEQEYAAAFAIQETKITQLYGGVLDEKQGVTQKFLLMIANEIGARTKAHCPQLLRLFNNTK</sequence>
<evidence type="ECO:0000313" key="2">
    <source>
        <dbReference type="Proteomes" id="UP000317646"/>
    </source>
</evidence>
<protein>
    <submittedName>
        <fullName evidence="1">Uncharacterized protein</fullName>
    </submittedName>
</protein>
<comment type="caution">
    <text evidence="1">The sequence shown here is derived from an EMBL/GenBank/DDBJ whole genome shotgun (WGS) entry which is preliminary data.</text>
</comment>
<proteinExistence type="predicted"/>
<gene>
    <name evidence="1" type="ORF">EAH73_13515</name>
</gene>
<accession>A0A502GWV9</accession>
<keyword evidence="2" id="KW-1185">Reference proteome</keyword>
<dbReference type="Proteomes" id="UP000317646">
    <property type="component" value="Unassembled WGS sequence"/>
</dbReference>